<dbReference type="Pfam" id="PF00038">
    <property type="entry name" value="Filament"/>
    <property type="match status" value="1"/>
</dbReference>
<dbReference type="GO" id="GO:0045109">
    <property type="term" value="P:intermediate filament organization"/>
    <property type="evidence" value="ECO:0000318"/>
    <property type="project" value="GO_Central"/>
</dbReference>
<evidence type="ECO:0000256" key="5">
    <source>
        <dbReference type="SAM" id="MobiDB-lite"/>
    </source>
</evidence>
<feature type="compositionally biased region" description="Basic and acidic residues" evidence="5">
    <location>
        <begin position="56"/>
        <end position="81"/>
    </location>
</feature>
<organism evidence="7 8">
    <name type="scientific">Branchiostoma floridae</name>
    <name type="common">Florida lancelet</name>
    <name type="synonym">Amphioxus</name>
    <dbReference type="NCBI Taxonomy" id="7739"/>
    <lineage>
        <taxon>Eukaryota</taxon>
        <taxon>Metazoa</taxon>
        <taxon>Chordata</taxon>
        <taxon>Cephalochordata</taxon>
        <taxon>Leptocardii</taxon>
        <taxon>Amphioxiformes</taxon>
        <taxon>Branchiostomatidae</taxon>
        <taxon>Branchiostoma</taxon>
    </lineage>
</organism>
<dbReference type="AlphaFoldDB" id="A0A9J7HL95"/>
<dbReference type="KEGG" id="bfo:118405940"/>
<sequence length="998" mass="113388">MERERKRDSWAGGVDVPSARKKPAMDTFRAEPVWTEDTCDVYGSYYAGNPPTGDPQTERDLDHYSREQHISRKPKFADRLGEISSRLRQPATDVRTAAADSQARRGSRSPRSHPGHNYQVPIADVPLSGLTDSAEPRSQHSVSAETNTDVHYATYDPSRRDNFYRRHTAHSKTSSQDSGVESNQDDAELSSPFHRRHTVPFPEGSTQQQIEPDKFQDKEDLERLNRHLSERIRVLEDRNRVLQTHLQDTAGEGEDISHMFDTWEEGEQRVKFSTLKRGRLMPEVRESLELTISRWEAAAQEYKTRWEAEERSRKECETKLLERERDLYDARRETQEAQLKMRRLQDTAQNFEAEVAKLREELKEARTQLRESLQPIQNGAGENYDRFAADMADALQEIREEYDTMAQQKVQEAEAFYKSQMDTLSSTINVNHKKLEDATAKIRKHRAEVDSLKKEKRELKVQNEKIEEKLREAETSLHAQSEKYETTISELEKNLARLRDEMIEQHINSHNVNLALKRDVDAYKKLLEGDPHRLDSLSAMLSPPHKKQTNEVFCRDASTSPIVAPIIGEHKEVETTEKDDVIDEEITDGEKLSPSERDIITVFEQNTCHPPDIIPQERADSANYTQRNTASNTDEETDYSLTDFWTPKSPLNHLHDQWPAVTADDTSHVSPPRTPQPTESTSAVAMVTSSNDRVHTMTSPAKRDPVTDWATLLSPRTRTATRRCSLPATAAEVAPPQPVMAPRGHDHIRYLLGGYRVQHPQQPQLLEPQVEDSGEEDDDQVFHKQQPLFHLREISEKLRSSETLPCSLKVEDEEDDRPAAGPSTFVPHLTGKWLEDSYFSIVCRSTGHALDILPPGGGDTWVPGGGDVSPTPSAASWKFKHGASVVMAERQERSDSQMWYYITGAIVNKATNYVLTVKGDMGDPGTPVVVCSPSKREGQHWTVLADGHILSQLTGFCLTVELLTSPWDLGHVMMSPHQTHAQLADRQIWDIMTAETEI</sequence>
<dbReference type="Proteomes" id="UP000001554">
    <property type="component" value="Chromosome 2"/>
</dbReference>
<feature type="compositionally biased region" description="Polar residues" evidence="5">
    <location>
        <begin position="139"/>
        <end position="149"/>
    </location>
</feature>
<evidence type="ECO:0000256" key="1">
    <source>
        <dbReference type="ARBA" id="ARBA00022754"/>
    </source>
</evidence>
<dbReference type="Gene3D" id="1.20.5.500">
    <property type="entry name" value="Single helix bin"/>
    <property type="match status" value="1"/>
</dbReference>
<accession>A0A9J7HL95</accession>
<dbReference type="GO" id="GO:0005882">
    <property type="term" value="C:intermediate filament"/>
    <property type="evidence" value="ECO:0000318"/>
    <property type="project" value="GO_Central"/>
</dbReference>
<evidence type="ECO:0000313" key="8">
    <source>
        <dbReference type="RefSeq" id="XP_035661689.1"/>
    </source>
</evidence>
<feature type="compositionally biased region" description="Basic residues" evidence="5">
    <location>
        <begin position="105"/>
        <end position="114"/>
    </location>
</feature>
<reference evidence="7" key="1">
    <citation type="journal article" date="2020" name="Nat. Ecol. Evol.">
        <title>Deeply conserved synteny resolves early events in vertebrate evolution.</title>
        <authorList>
            <person name="Simakov O."/>
            <person name="Marletaz F."/>
            <person name="Yue J.X."/>
            <person name="O'Connell B."/>
            <person name="Jenkins J."/>
            <person name="Brandt A."/>
            <person name="Calef R."/>
            <person name="Tung C.H."/>
            <person name="Huang T.K."/>
            <person name="Schmutz J."/>
            <person name="Satoh N."/>
            <person name="Yu J.K."/>
            <person name="Putnam N.H."/>
            <person name="Green R.E."/>
            <person name="Rokhsar D.S."/>
        </authorList>
    </citation>
    <scope>NUCLEOTIDE SEQUENCE [LARGE SCALE GENOMIC DNA]</scope>
    <source>
        <strain evidence="7">S238N-H82</strain>
    </source>
</reference>
<feature type="compositionally biased region" description="Polar residues" evidence="5">
    <location>
        <begin position="171"/>
        <end position="182"/>
    </location>
</feature>
<dbReference type="CDD" id="cd07307">
    <property type="entry name" value="BAR"/>
    <property type="match status" value="1"/>
</dbReference>
<evidence type="ECO:0000259" key="6">
    <source>
        <dbReference type="SMART" id="SM01391"/>
    </source>
</evidence>
<dbReference type="InterPro" id="IPR039008">
    <property type="entry name" value="IF_rod_dom"/>
</dbReference>
<dbReference type="PANTHER" id="PTHR45652">
    <property type="entry name" value="GLIAL FIBRILLARY ACIDIC PROTEIN"/>
    <property type="match status" value="1"/>
</dbReference>
<dbReference type="OrthoDB" id="10012031at2759"/>
<dbReference type="GO" id="GO:0005200">
    <property type="term" value="F:structural constituent of cytoskeleton"/>
    <property type="evidence" value="ECO:0000318"/>
    <property type="project" value="GO_Central"/>
</dbReference>
<dbReference type="SMART" id="SM01391">
    <property type="entry name" value="Filament"/>
    <property type="match status" value="1"/>
</dbReference>
<keyword evidence="1 3" id="KW-0403">Intermediate filament</keyword>
<name>A0A9J7HL95_BRAFL</name>
<dbReference type="GeneID" id="118405940"/>
<evidence type="ECO:0000313" key="7">
    <source>
        <dbReference type="Proteomes" id="UP000001554"/>
    </source>
</evidence>
<reference evidence="8" key="2">
    <citation type="submission" date="2025-08" db="UniProtKB">
        <authorList>
            <consortium name="RefSeq"/>
        </authorList>
    </citation>
    <scope>IDENTIFICATION</scope>
    <source>
        <strain evidence="8">S238N-H82</strain>
        <tissue evidence="8">Testes</tissue>
    </source>
</reference>
<dbReference type="InterPro" id="IPR018039">
    <property type="entry name" value="IF_conserved"/>
</dbReference>
<dbReference type="PROSITE" id="PS50231">
    <property type="entry name" value="RICIN_B_LECTIN"/>
    <property type="match status" value="1"/>
</dbReference>
<comment type="similarity">
    <text evidence="3">Belongs to the intermediate filament family.</text>
</comment>
<feature type="region of interest" description="Disordered" evidence="5">
    <location>
        <begin position="663"/>
        <end position="684"/>
    </location>
</feature>
<dbReference type="RefSeq" id="XP_035661689.1">
    <property type="nucleotide sequence ID" value="XM_035805796.1"/>
</dbReference>
<keyword evidence="7" id="KW-1185">Reference proteome</keyword>
<dbReference type="SUPFAM" id="SSF64593">
    <property type="entry name" value="Intermediate filament protein, coiled coil region"/>
    <property type="match status" value="1"/>
</dbReference>
<proteinExistence type="inferred from homology"/>
<feature type="region of interest" description="Disordered" evidence="5">
    <location>
        <begin position="44"/>
        <end position="218"/>
    </location>
</feature>
<feature type="coiled-coil region" evidence="4">
    <location>
        <begin position="285"/>
        <end position="508"/>
    </location>
</feature>
<dbReference type="PANTHER" id="PTHR45652:SF21">
    <property type="entry name" value="ZINC FINGER CCCH DOMAIN-CONTAINING PROTEIN 13-LIKE ISOFORM X1"/>
    <property type="match status" value="1"/>
</dbReference>
<dbReference type="PROSITE" id="PS00226">
    <property type="entry name" value="IF_ROD_1"/>
    <property type="match status" value="1"/>
</dbReference>
<dbReference type="SUPFAM" id="SSF50370">
    <property type="entry name" value="Ricin B-like lectins"/>
    <property type="match status" value="1"/>
</dbReference>
<dbReference type="Gene3D" id="1.20.5.170">
    <property type="match status" value="1"/>
</dbReference>
<dbReference type="Gene3D" id="2.80.10.50">
    <property type="match status" value="1"/>
</dbReference>
<dbReference type="InterPro" id="IPR035992">
    <property type="entry name" value="Ricin_B-like_lectins"/>
</dbReference>
<gene>
    <name evidence="8" type="primary">LOC118405940</name>
</gene>
<evidence type="ECO:0000256" key="3">
    <source>
        <dbReference type="RuleBase" id="RU000685"/>
    </source>
</evidence>
<dbReference type="InterPro" id="IPR050405">
    <property type="entry name" value="Intermediate_filament"/>
</dbReference>
<evidence type="ECO:0000256" key="2">
    <source>
        <dbReference type="ARBA" id="ARBA00023054"/>
    </source>
</evidence>
<feature type="region of interest" description="Disordered" evidence="5">
    <location>
        <begin position="1"/>
        <end position="28"/>
    </location>
</feature>
<feature type="domain" description="IF rod" evidence="6">
    <location>
        <begin position="216"/>
        <end position="533"/>
    </location>
</feature>
<keyword evidence="2 4" id="KW-0175">Coiled coil</keyword>
<protein>
    <submittedName>
        <fullName evidence="8">Zinc finger CCCH domain-containing protein 13-like isoform X1</fullName>
    </submittedName>
</protein>
<evidence type="ECO:0000256" key="4">
    <source>
        <dbReference type="SAM" id="Coils"/>
    </source>
</evidence>